<evidence type="ECO:0008006" key="5">
    <source>
        <dbReference type="Google" id="ProtNLM"/>
    </source>
</evidence>
<evidence type="ECO:0000313" key="3">
    <source>
        <dbReference type="EMBL" id="MCS5479993.1"/>
    </source>
</evidence>
<evidence type="ECO:0000313" key="4">
    <source>
        <dbReference type="Proteomes" id="UP001205965"/>
    </source>
</evidence>
<dbReference type="RefSeq" id="WP_259428055.1">
    <property type="nucleotide sequence ID" value="NZ_JANWTC010000007.1"/>
</dbReference>
<evidence type="ECO:0000256" key="2">
    <source>
        <dbReference type="SAM" id="SignalP"/>
    </source>
</evidence>
<dbReference type="Proteomes" id="UP001205965">
    <property type="component" value="Unassembled WGS sequence"/>
</dbReference>
<keyword evidence="2" id="KW-0732">Signal</keyword>
<protein>
    <recommendedName>
        <fullName evidence="5">Secreted protein</fullName>
    </recommendedName>
</protein>
<feature type="signal peptide" evidence="2">
    <location>
        <begin position="1"/>
        <end position="27"/>
    </location>
</feature>
<dbReference type="EMBL" id="JANWTC010000007">
    <property type="protein sequence ID" value="MCS5479993.1"/>
    <property type="molecule type" value="Genomic_DNA"/>
</dbReference>
<comment type="caution">
    <text evidence="3">The sequence shown here is derived from an EMBL/GenBank/DDBJ whole genome shotgun (WGS) entry which is preliminary data.</text>
</comment>
<feature type="region of interest" description="Disordered" evidence="1">
    <location>
        <begin position="125"/>
        <end position="150"/>
    </location>
</feature>
<feature type="chain" id="PRO_5047371944" description="Secreted protein" evidence="2">
    <location>
        <begin position="28"/>
        <end position="150"/>
    </location>
</feature>
<reference evidence="3 4" key="1">
    <citation type="submission" date="2022-08" db="EMBL/GenBank/DDBJ databases">
        <title>YIM 101645 draft genome.</title>
        <authorList>
            <person name="Chen X."/>
        </authorList>
    </citation>
    <scope>NUCLEOTIDE SEQUENCE [LARGE SCALE GENOMIC DNA]</scope>
    <source>
        <strain evidence="3 4">YIM 101645</strain>
    </source>
</reference>
<organism evidence="3 4">
    <name type="scientific">Corynebacterium lemuris</name>
    <dbReference type="NCBI Taxonomy" id="1859292"/>
    <lineage>
        <taxon>Bacteria</taxon>
        <taxon>Bacillati</taxon>
        <taxon>Actinomycetota</taxon>
        <taxon>Actinomycetes</taxon>
        <taxon>Mycobacteriales</taxon>
        <taxon>Corynebacteriaceae</taxon>
        <taxon>Corynebacterium</taxon>
    </lineage>
</organism>
<gene>
    <name evidence="3" type="ORF">NYP18_10040</name>
</gene>
<proteinExistence type="predicted"/>
<sequence length="150" mass="16502">MLKKRIAALTMGAALATSAFLAPQATAGTHDHKCDKGYEYVAGTHQVGDKLTVDTPKGYKYESHTPATSLLKVDEKRGETVFKIVRGEKGKNTVKVTFAKKYKKGGKWVTDYKHVNAEFKLGKCEKKGSDKKQPQKSSVDHKSLSLSSKK</sequence>
<name>A0ABT2FXN2_9CORY</name>
<evidence type="ECO:0000256" key="1">
    <source>
        <dbReference type="SAM" id="MobiDB-lite"/>
    </source>
</evidence>
<keyword evidence="4" id="KW-1185">Reference proteome</keyword>
<feature type="compositionally biased region" description="Basic and acidic residues" evidence="1">
    <location>
        <begin position="125"/>
        <end position="143"/>
    </location>
</feature>
<accession>A0ABT2FXN2</accession>